<dbReference type="AlphaFoldDB" id="A0A7V2ZJI7"/>
<dbReference type="RefSeq" id="WP_304142795.1">
    <property type="nucleotide sequence ID" value="NZ_JAOAIE010000014.1"/>
</dbReference>
<evidence type="ECO:0000313" key="1">
    <source>
        <dbReference type="EMBL" id="HFI91095.1"/>
    </source>
</evidence>
<proteinExistence type="predicted"/>
<dbReference type="EMBL" id="DSUJ01000008">
    <property type="protein sequence ID" value="HFI91095.1"/>
    <property type="molecule type" value="Genomic_DNA"/>
</dbReference>
<reference evidence="1" key="1">
    <citation type="journal article" date="2020" name="mSystems">
        <title>Genome- and Community-Level Interaction Insights into Carbon Utilization and Element Cycling Functions of Hydrothermarchaeota in Hydrothermal Sediment.</title>
        <authorList>
            <person name="Zhou Z."/>
            <person name="Liu Y."/>
            <person name="Xu W."/>
            <person name="Pan J."/>
            <person name="Luo Z.H."/>
            <person name="Li M."/>
        </authorList>
    </citation>
    <scope>NUCLEOTIDE SEQUENCE [LARGE SCALE GENOMIC DNA]</scope>
    <source>
        <strain evidence="1">SpSt-479</strain>
    </source>
</reference>
<accession>A0A7V2ZJI7</accession>
<comment type="caution">
    <text evidence="1">The sequence shown here is derived from an EMBL/GenBank/DDBJ whole genome shotgun (WGS) entry which is preliminary data.</text>
</comment>
<sequence length="61" mass="7634">MKKNYKKKKRESEKFDVFVLQDWNEYQEIEEEELEDLMEEFNIPEIDYLQPTDKPEELTFN</sequence>
<name>A0A7V2ZJI7_9BACT</name>
<gene>
    <name evidence="1" type="ORF">ENS31_06120</name>
</gene>
<organism evidence="1">
    <name type="scientific">Ignavibacterium album</name>
    <dbReference type="NCBI Taxonomy" id="591197"/>
    <lineage>
        <taxon>Bacteria</taxon>
        <taxon>Pseudomonadati</taxon>
        <taxon>Ignavibacteriota</taxon>
        <taxon>Ignavibacteria</taxon>
        <taxon>Ignavibacteriales</taxon>
        <taxon>Ignavibacteriaceae</taxon>
        <taxon>Ignavibacterium</taxon>
    </lineage>
</organism>
<protein>
    <submittedName>
        <fullName evidence="1">Uncharacterized protein</fullName>
    </submittedName>
</protein>